<dbReference type="GO" id="GO:0003677">
    <property type="term" value="F:DNA binding"/>
    <property type="evidence" value="ECO:0007669"/>
    <property type="project" value="InterPro"/>
</dbReference>
<sequence length="126" mass="13880">MESCRRTYTPFTANVRAMIDADPLAQGSVNAWCKARKIPQSTVARWMTGVSDATLEQVDRVAQATGLQPWQLLHPEFDPHRAPPPLEPDVAYVARIFSGLAGADRTRAQKILEILASDSSARDPHV</sequence>
<protein>
    <submittedName>
        <fullName evidence="2">BetR domain-containing protein</fullName>
    </submittedName>
</protein>
<evidence type="ECO:0000313" key="3">
    <source>
        <dbReference type="Proteomes" id="UP000295106"/>
    </source>
</evidence>
<name>A0A4R2MAS9_RUBGE</name>
<accession>A0A4R2MAS9</accession>
<proteinExistence type="predicted"/>
<comment type="caution">
    <text evidence="2">The sequence shown here is derived from an EMBL/GenBank/DDBJ whole genome shotgun (WGS) entry which is preliminary data.</text>
</comment>
<dbReference type="EMBL" id="SLXD01000004">
    <property type="protein sequence ID" value="TCP03590.1"/>
    <property type="molecule type" value="Genomic_DNA"/>
</dbReference>
<dbReference type="RefSeq" id="WP_165908439.1">
    <property type="nucleotide sequence ID" value="NZ_CP181388.1"/>
</dbReference>
<dbReference type="Gene3D" id="1.10.260.40">
    <property type="entry name" value="lambda repressor-like DNA-binding domains"/>
    <property type="match status" value="1"/>
</dbReference>
<evidence type="ECO:0000259" key="1">
    <source>
        <dbReference type="Pfam" id="PF08667"/>
    </source>
</evidence>
<gene>
    <name evidence="2" type="ORF">EV684_104313</name>
</gene>
<evidence type="ECO:0000313" key="2">
    <source>
        <dbReference type="EMBL" id="TCP03590.1"/>
    </source>
</evidence>
<dbReference type="InterPro" id="IPR013975">
    <property type="entry name" value="Tscrpt_reg_BetR_N"/>
</dbReference>
<organism evidence="2 3">
    <name type="scientific">Rubrivivax gelatinosus</name>
    <name type="common">Rhodocyclus gelatinosus</name>
    <name type="synonym">Rhodopseudomonas gelatinosa</name>
    <dbReference type="NCBI Taxonomy" id="28068"/>
    <lineage>
        <taxon>Bacteria</taxon>
        <taxon>Pseudomonadati</taxon>
        <taxon>Pseudomonadota</taxon>
        <taxon>Betaproteobacteria</taxon>
        <taxon>Burkholderiales</taxon>
        <taxon>Sphaerotilaceae</taxon>
        <taxon>Rubrivivax</taxon>
    </lineage>
</organism>
<dbReference type="InterPro" id="IPR010982">
    <property type="entry name" value="Lambda_DNA-bd_dom_sf"/>
</dbReference>
<feature type="domain" description="Transcription regulator BetR N-terminal" evidence="1">
    <location>
        <begin position="12"/>
        <end position="119"/>
    </location>
</feature>
<dbReference type="Proteomes" id="UP000295106">
    <property type="component" value="Unassembled WGS sequence"/>
</dbReference>
<dbReference type="AlphaFoldDB" id="A0A4R2MAS9"/>
<reference evidence="2 3" key="1">
    <citation type="submission" date="2019-03" db="EMBL/GenBank/DDBJ databases">
        <title>Genomic Encyclopedia of Type Strains, Phase IV (KMG-IV): sequencing the most valuable type-strain genomes for metagenomic binning, comparative biology and taxonomic classification.</title>
        <authorList>
            <person name="Goeker M."/>
        </authorList>
    </citation>
    <scope>NUCLEOTIDE SEQUENCE [LARGE SCALE GENOMIC DNA]</scope>
    <source>
        <strain evidence="2 3">DSM 1709</strain>
    </source>
</reference>
<dbReference type="Pfam" id="PF08667">
    <property type="entry name" value="BetR"/>
    <property type="match status" value="1"/>
</dbReference>